<dbReference type="PANTHER" id="PTHR30469:SF38">
    <property type="entry name" value="HLYD FAMILY SECRETION PROTEIN"/>
    <property type="match status" value="1"/>
</dbReference>
<dbReference type="Gene3D" id="2.40.50.100">
    <property type="match status" value="1"/>
</dbReference>
<evidence type="ECO:0000256" key="1">
    <source>
        <dbReference type="ARBA" id="ARBA00009477"/>
    </source>
</evidence>
<feature type="domain" description="Multidrug resistance protein MdtA-like alpha-helical hairpin" evidence="3">
    <location>
        <begin position="172"/>
        <end position="239"/>
    </location>
</feature>
<dbReference type="GO" id="GO:1990281">
    <property type="term" value="C:efflux pump complex"/>
    <property type="evidence" value="ECO:0007669"/>
    <property type="project" value="TreeGrafter"/>
</dbReference>
<name>A0A7C4AH11_9BACT</name>
<organism evidence="6">
    <name type="scientific">Fundidesulfovibrio putealis</name>
    <dbReference type="NCBI Taxonomy" id="270496"/>
    <lineage>
        <taxon>Bacteria</taxon>
        <taxon>Pseudomonadati</taxon>
        <taxon>Thermodesulfobacteriota</taxon>
        <taxon>Desulfovibrionia</taxon>
        <taxon>Desulfovibrionales</taxon>
        <taxon>Desulfovibrionaceae</taxon>
        <taxon>Fundidesulfovibrio</taxon>
    </lineage>
</organism>
<dbReference type="Pfam" id="PF25954">
    <property type="entry name" value="Beta-barrel_RND_2"/>
    <property type="match status" value="1"/>
</dbReference>
<feature type="compositionally biased region" description="Low complexity" evidence="2">
    <location>
        <begin position="21"/>
        <end position="52"/>
    </location>
</feature>
<dbReference type="InterPro" id="IPR058624">
    <property type="entry name" value="MdtA-like_HH"/>
</dbReference>
<protein>
    <submittedName>
        <fullName evidence="6">Efflux RND transporter periplasmic adaptor subunit</fullName>
    </submittedName>
</protein>
<dbReference type="Gene3D" id="1.10.287.470">
    <property type="entry name" value="Helix hairpin bin"/>
    <property type="match status" value="1"/>
</dbReference>
<feature type="domain" description="CusB-like beta-barrel" evidence="4">
    <location>
        <begin position="283"/>
        <end position="351"/>
    </location>
</feature>
<dbReference type="PANTHER" id="PTHR30469">
    <property type="entry name" value="MULTIDRUG RESISTANCE PROTEIN MDTA"/>
    <property type="match status" value="1"/>
</dbReference>
<dbReference type="Gene3D" id="2.40.30.170">
    <property type="match status" value="1"/>
</dbReference>
<gene>
    <name evidence="6" type="ORF">ENR59_06140</name>
</gene>
<evidence type="ECO:0000256" key="2">
    <source>
        <dbReference type="SAM" id="MobiDB-lite"/>
    </source>
</evidence>
<proteinExistence type="inferred from homology"/>
<feature type="domain" description="Multidrug resistance protein MdtA-like C-terminal permuted SH3" evidence="5">
    <location>
        <begin position="362"/>
        <end position="421"/>
    </location>
</feature>
<dbReference type="InterPro" id="IPR058627">
    <property type="entry name" value="MdtA-like_C"/>
</dbReference>
<evidence type="ECO:0000259" key="5">
    <source>
        <dbReference type="Pfam" id="PF25967"/>
    </source>
</evidence>
<dbReference type="InterPro" id="IPR058792">
    <property type="entry name" value="Beta-barrel_RND_2"/>
</dbReference>
<dbReference type="Gene3D" id="2.40.420.20">
    <property type="match status" value="1"/>
</dbReference>
<accession>A0A7C4AH11</accession>
<comment type="similarity">
    <text evidence="1">Belongs to the membrane fusion protein (MFP) (TC 8.A.1) family.</text>
</comment>
<dbReference type="Pfam" id="PF25967">
    <property type="entry name" value="RND-MFP_C"/>
    <property type="match status" value="1"/>
</dbReference>
<comment type="caution">
    <text evidence="6">The sequence shown here is derived from an EMBL/GenBank/DDBJ whole genome shotgun (WGS) entry which is preliminary data.</text>
</comment>
<reference evidence="6" key="1">
    <citation type="journal article" date="2020" name="mSystems">
        <title>Genome- and Community-Level Interaction Insights into Carbon Utilization and Element Cycling Functions of Hydrothermarchaeota in Hydrothermal Sediment.</title>
        <authorList>
            <person name="Zhou Z."/>
            <person name="Liu Y."/>
            <person name="Xu W."/>
            <person name="Pan J."/>
            <person name="Luo Z.H."/>
            <person name="Li M."/>
        </authorList>
    </citation>
    <scope>NUCLEOTIDE SEQUENCE [LARGE SCALE GENOMIC DNA]</scope>
    <source>
        <strain evidence="6">SpSt-413</strain>
    </source>
</reference>
<evidence type="ECO:0000259" key="3">
    <source>
        <dbReference type="Pfam" id="PF25876"/>
    </source>
</evidence>
<evidence type="ECO:0000313" key="6">
    <source>
        <dbReference type="EMBL" id="HGG92518.1"/>
    </source>
</evidence>
<dbReference type="FunFam" id="2.40.30.170:FF:000010">
    <property type="entry name" value="Efflux RND transporter periplasmic adaptor subunit"/>
    <property type="match status" value="1"/>
</dbReference>
<dbReference type="NCBIfam" id="TIGR01730">
    <property type="entry name" value="RND_mfp"/>
    <property type="match status" value="1"/>
</dbReference>
<dbReference type="SUPFAM" id="SSF111369">
    <property type="entry name" value="HlyD-like secretion proteins"/>
    <property type="match status" value="1"/>
</dbReference>
<evidence type="ECO:0000259" key="4">
    <source>
        <dbReference type="Pfam" id="PF25954"/>
    </source>
</evidence>
<dbReference type="EMBL" id="DSRP01000427">
    <property type="protein sequence ID" value="HGG92518.1"/>
    <property type="molecule type" value="Genomic_DNA"/>
</dbReference>
<feature type="region of interest" description="Disordered" evidence="2">
    <location>
        <begin position="1"/>
        <end position="52"/>
    </location>
</feature>
<dbReference type="InterPro" id="IPR006143">
    <property type="entry name" value="RND_pump_MFP"/>
</dbReference>
<dbReference type="Pfam" id="PF25876">
    <property type="entry name" value="HH_MFP_RND"/>
    <property type="match status" value="1"/>
</dbReference>
<dbReference type="AlphaFoldDB" id="A0A7C4AH11"/>
<dbReference type="GO" id="GO:0015562">
    <property type="term" value="F:efflux transmembrane transporter activity"/>
    <property type="evidence" value="ECO:0007669"/>
    <property type="project" value="TreeGrafter"/>
</dbReference>
<sequence>MHVPLPEPPVHPHDLPGQDLRPAGRARPGGPRLPFRPGRAGGRARQSGGDAMRTAATTPLALAVLARTRWASALLALTLLVLPGCGQRPVPEKAPLPVTVATVASVAATAGEQQALATRYSAVLAPRELLSLAFKVPGYVEQLDPKAMDKGSRVSRGQVLARLRDADYTSRLAQARSALDEARATANQAKRDHERNAQLVAGGMISRSEFDRTQERQGVAEARVAQAQASLEQAQINLRDTVLASPLDGLVVRRDVERGTLANQGSVAFVLADLSSVKAVFGMPDQDLASVSVGSPLDISTEALPGRVFTGAVTAVSPSADPRSRTFDVEVTIPNPDGALKDGMIASVRRARDASRASLAAIPLHALARPLPGGDFQVFVLEHGPGGDVARARTVSVAGVAGNLVTLTSGLTPGEQVITRGSTLATDGQAVRLIR</sequence>